<feature type="domain" description="Nitroreductase" evidence="2">
    <location>
        <begin position="431"/>
        <end position="514"/>
    </location>
</feature>
<dbReference type="Gene3D" id="3.40.109.10">
    <property type="entry name" value="NADH Oxidase"/>
    <property type="match status" value="2"/>
</dbReference>
<evidence type="ECO:0000259" key="2">
    <source>
        <dbReference type="Pfam" id="PF00881"/>
    </source>
</evidence>
<dbReference type="PANTHER" id="PTHR42741">
    <property type="entry name" value="NITROREDUCTASE FAMILY PROTEIN"/>
    <property type="match status" value="1"/>
</dbReference>
<comment type="caution">
    <text evidence="3">The sequence shown here is derived from an EMBL/GenBank/DDBJ whole genome shotgun (WGS) entry which is preliminary data.</text>
</comment>
<sequence>MDPLKHALLEYHERSKHRVNSYAPGPGRLDWATQPDPFRVFDGTARVGLPLAADTLATRYNDLRCGTLPLAHGFDLSNLAILFELSLGLSAWKSYGAQRWALRCNPSSGNLHPTEGYLLCPALPDLPGGVYHYLSRSHALEHRAAVEDPQWTEAFSESGVLLGVSSIYWREAWKYGMRAWRYCQHDCGHVVAAVSYSAAALGWQTRLLEETADDAVADLLGLDRREDFGVAEREAPDVLLWIGNPALRPDLERMRTALDKAQWHGRANQLSSGHVTWADIDSIHRVTHKPPTRAPTSSTPQQRPPPATPALDLNFARIARQRRSAVNFDGTTCITTGAFFSMLACLLPRRDTPPWNALMSAPAVHAALFVHRVDGLEPGLYMLVRNTGALQDLKQSMRPEWLWQKTGPDCLPLYFLLPYDLRAAAKLICCDQDIGADSCFALGMLASFEIALKEPWRYRHLFWECGMLGQALYLEAEAAGVRATGIGCFFDDEMHALLGLKDHAWQSLYHFTVGGALDDQHLCAFPPYEVQP</sequence>
<dbReference type="PANTHER" id="PTHR42741:SF3">
    <property type="entry name" value="NITROREDUCTASE FAMILY PROTEIN"/>
    <property type="match status" value="1"/>
</dbReference>
<keyword evidence="4" id="KW-1185">Reference proteome</keyword>
<dbReference type="InterPro" id="IPR020051">
    <property type="entry name" value="SagB-type_dehydrogenase"/>
</dbReference>
<gene>
    <name evidence="3" type="ORF">F6X42_40960</name>
</gene>
<dbReference type="EMBL" id="VZQQ01000113">
    <property type="protein sequence ID" value="MBC8752533.1"/>
    <property type="molecule type" value="Genomic_DNA"/>
</dbReference>
<dbReference type="NCBIfam" id="TIGR03605">
    <property type="entry name" value="antibiot_sagB"/>
    <property type="match status" value="1"/>
</dbReference>
<dbReference type="Pfam" id="PF00881">
    <property type="entry name" value="Nitroreductase"/>
    <property type="match status" value="1"/>
</dbReference>
<dbReference type="InterPro" id="IPR029479">
    <property type="entry name" value="Nitroreductase"/>
</dbReference>
<evidence type="ECO:0000313" key="4">
    <source>
        <dbReference type="Proteomes" id="UP000736373"/>
    </source>
</evidence>
<proteinExistence type="predicted"/>
<dbReference type="InterPro" id="IPR000415">
    <property type="entry name" value="Nitroreductase-like"/>
</dbReference>
<protein>
    <submittedName>
        <fullName evidence="3">SagB/ThcOx family dehydrogenase</fullName>
    </submittedName>
</protein>
<organism evidence="3 4">
    <name type="scientific">Paraburkholderia podalyriae</name>
    <dbReference type="NCBI Taxonomy" id="1938811"/>
    <lineage>
        <taxon>Bacteria</taxon>
        <taxon>Pseudomonadati</taxon>
        <taxon>Pseudomonadota</taxon>
        <taxon>Betaproteobacteria</taxon>
        <taxon>Burkholderiales</taxon>
        <taxon>Burkholderiaceae</taxon>
        <taxon>Paraburkholderia</taxon>
    </lineage>
</organism>
<feature type="region of interest" description="Disordered" evidence="1">
    <location>
        <begin position="287"/>
        <end position="310"/>
    </location>
</feature>
<dbReference type="SUPFAM" id="SSF55469">
    <property type="entry name" value="FMN-dependent nitroreductase-like"/>
    <property type="match status" value="2"/>
</dbReference>
<dbReference type="CDD" id="cd02142">
    <property type="entry name" value="McbC_SagB-like_oxidoreductase"/>
    <property type="match status" value="2"/>
</dbReference>
<reference evidence="3 4" key="1">
    <citation type="submission" date="2019-09" db="EMBL/GenBank/DDBJ databases">
        <title>Paraburkholderia podalyriae sp. nov., A South African Podalyria-associated rhizobium.</title>
        <authorList>
            <person name="Mavima L."/>
            <person name="Beukes C.W."/>
            <person name="Palmer M."/>
            <person name="De Meyer S.E."/>
            <person name="James E.K."/>
            <person name="Maluk M."/>
            <person name="Avontuur J.R."/>
            <person name="Chan W.Y."/>
            <person name="Venter S.N."/>
            <person name="Steenkamp E.T."/>
        </authorList>
    </citation>
    <scope>NUCLEOTIDE SEQUENCE [LARGE SCALE GENOMIC DNA]</scope>
    <source>
        <strain evidence="3 4">WC7.3b</strain>
    </source>
</reference>
<dbReference type="Proteomes" id="UP000736373">
    <property type="component" value="Unassembled WGS sequence"/>
</dbReference>
<dbReference type="RefSeq" id="WP_187639380.1">
    <property type="nucleotide sequence ID" value="NZ_VZQQ01000113.1"/>
</dbReference>
<evidence type="ECO:0000313" key="3">
    <source>
        <dbReference type="EMBL" id="MBC8752533.1"/>
    </source>
</evidence>
<name>A0ABR7Q1Y6_9BURK</name>
<evidence type="ECO:0000256" key="1">
    <source>
        <dbReference type="SAM" id="MobiDB-lite"/>
    </source>
</evidence>
<accession>A0ABR7Q1Y6</accession>